<dbReference type="STRING" id="4829.A0A168Q9Y9"/>
<dbReference type="Proteomes" id="UP000078561">
    <property type="component" value="Unassembled WGS sequence"/>
</dbReference>
<accession>A0A168Q9Y9</accession>
<sequence>MNMADGHYQLDMDLLRSMATNHSQQPEHSNGAFEGDNMFMPDGNLQDIHYMDRSYSSTSKPPHGSQTSTPLYHATHQPNDYMDQDDILTPLISPAITPSFSYHHKLHNGPIGTEMDFSPLTSPAMMPQQENHNYQCPPNSQQQHQYHQHQHHQQPFLQHEHHQVYPTSTPSSKTLQFESTNDINDQYEELEKTKMMITRRLSELEKQQMTSPQGANNTTVSNQGSQPTPRNPTTYMAEYSDRTMSTYSNSLSGVFQQQVRLEPVTPASLMNLRQHERQKASSFPHQDRITANEFNMTMHMNNSNNSTSGSSYPASSSASPSAMTTSPPPPPAPKRGKRKARQPSLSSDHQTTKTTTRRSSSTYDKQQPISQQNRTHASPRALKPLLISPALKPNQHQPLTPINHSPTTNHEAEHILATRSNYQNLMEGKAAALGIAFTPQIKSGIEVRRTAHKAAEQKRRDSLKEWFDRLRLEVEEGYVKKRSGLKSKVIREQQREGGVSKRQRSDDDDDDDDVDDDVLKPLSKVLLLRYAYDYITHLKDTLAERDALIGTLTTDGANV</sequence>
<evidence type="ECO:0000313" key="3">
    <source>
        <dbReference type="EMBL" id="SAM04038.1"/>
    </source>
</evidence>
<feature type="region of interest" description="Disordered" evidence="1">
    <location>
        <begin position="391"/>
        <end position="410"/>
    </location>
</feature>
<dbReference type="GO" id="GO:0046983">
    <property type="term" value="F:protein dimerization activity"/>
    <property type="evidence" value="ECO:0007669"/>
    <property type="project" value="InterPro"/>
</dbReference>
<dbReference type="SMART" id="SM00353">
    <property type="entry name" value="HLH"/>
    <property type="match status" value="1"/>
</dbReference>
<feature type="region of interest" description="Disordered" evidence="1">
    <location>
        <begin position="298"/>
        <end position="379"/>
    </location>
</feature>
<dbReference type="SUPFAM" id="SSF47459">
    <property type="entry name" value="HLH, helix-loop-helix DNA-binding domain"/>
    <property type="match status" value="1"/>
</dbReference>
<dbReference type="AlphaFoldDB" id="A0A168Q9Y9"/>
<dbReference type="PROSITE" id="PS50888">
    <property type="entry name" value="BHLH"/>
    <property type="match status" value="1"/>
</dbReference>
<evidence type="ECO:0000259" key="2">
    <source>
        <dbReference type="PROSITE" id="PS50888"/>
    </source>
</evidence>
<reference evidence="3" key="1">
    <citation type="submission" date="2016-04" db="EMBL/GenBank/DDBJ databases">
        <authorList>
            <person name="Evans L.H."/>
            <person name="Alamgir A."/>
            <person name="Owens N."/>
            <person name="Weber N.D."/>
            <person name="Virtaneva K."/>
            <person name="Barbian K."/>
            <person name="Babar A."/>
            <person name="Rosenke K."/>
        </authorList>
    </citation>
    <scope>NUCLEOTIDE SEQUENCE [LARGE SCALE GENOMIC DNA]</scope>
    <source>
        <strain evidence="3">CBS 101.48</strain>
    </source>
</reference>
<evidence type="ECO:0000313" key="4">
    <source>
        <dbReference type="Proteomes" id="UP000078561"/>
    </source>
</evidence>
<proteinExistence type="predicted"/>
<keyword evidence="4" id="KW-1185">Reference proteome</keyword>
<dbReference type="EMBL" id="LT554349">
    <property type="protein sequence ID" value="SAM04038.1"/>
    <property type="molecule type" value="Genomic_DNA"/>
</dbReference>
<feature type="region of interest" description="Disordered" evidence="1">
    <location>
        <begin position="489"/>
        <end position="515"/>
    </location>
</feature>
<feature type="compositionally biased region" description="Polar residues" evidence="1">
    <location>
        <begin position="207"/>
        <end position="234"/>
    </location>
</feature>
<protein>
    <recommendedName>
        <fullName evidence="2">BHLH domain-containing protein</fullName>
    </recommendedName>
</protein>
<dbReference type="OrthoDB" id="5344169at2759"/>
<organism evidence="3">
    <name type="scientific">Absidia glauca</name>
    <name type="common">Pin mould</name>
    <dbReference type="NCBI Taxonomy" id="4829"/>
    <lineage>
        <taxon>Eukaryota</taxon>
        <taxon>Fungi</taxon>
        <taxon>Fungi incertae sedis</taxon>
        <taxon>Mucoromycota</taxon>
        <taxon>Mucoromycotina</taxon>
        <taxon>Mucoromycetes</taxon>
        <taxon>Mucorales</taxon>
        <taxon>Cunninghamellaceae</taxon>
        <taxon>Absidia</taxon>
    </lineage>
</organism>
<feature type="compositionally biased region" description="Low complexity" evidence="1">
    <location>
        <begin position="298"/>
        <end position="325"/>
    </location>
</feature>
<feature type="compositionally biased region" description="Polar residues" evidence="1">
    <location>
        <begin position="363"/>
        <end position="376"/>
    </location>
</feature>
<feature type="compositionally biased region" description="Polar residues" evidence="1">
    <location>
        <begin position="54"/>
        <end position="70"/>
    </location>
</feature>
<gene>
    <name evidence="3" type="primary">ABSGL_09898.1 scaffold 11783</name>
</gene>
<feature type="region of interest" description="Disordered" evidence="1">
    <location>
        <begin position="20"/>
        <end position="76"/>
    </location>
</feature>
<dbReference type="Gene3D" id="4.10.280.10">
    <property type="entry name" value="Helix-loop-helix DNA-binding domain"/>
    <property type="match status" value="1"/>
</dbReference>
<feature type="compositionally biased region" description="Polar residues" evidence="1">
    <location>
        <begin position="128"/>
        <end position="140"/>
    </location>
</feature>
<dbReference type="InterPro" id="IPR011598">
    <property type="entry name" value="bHLH_dom"/>
</dbReference>
<dbReference type="InParanoid" id="A0A168Q9Y9"/>
<feature type="region of interest" description="Disordered" evidence="1">
    <location>
        <begin position="125"/>
        <end position="159"/>
    </location>
</feature>
<feature type="compositionally biased region" description="Low complexity" evidence="1">
    <location>
        <begin position="352"/>
        <end position="362"/>
    </location>
</feature>
<dbReference type="InterPro" id="IPR036638">
    <property type="entry name" value="HLH_DNA-bd_sf"/>
</dbReference>
<dbReference type="Pfam" id="PF00010">
    <property type="entry name" value="HLH"/>
    <property type="match status" value="1"/>
</dbReference>
<evidence type="ECO:0000256" key="1">
    <source>
        <dbReference type="SAM" id="MobiDB-lite"/>
    </source>
</evidence>
<name>A0A168Q9Y9_ABSGL</name>
<feature type="compositionally biased region" description="Acidic residues" evidence="1">
    <location>
        <begin position="506"/>
        <end position="515"/>
    </location>
</feature>
<feature type="domain" description="BHLH" evidence="2">
    <location>
        <begin position="447"/>
        <end position="538"/>
    </location>
</feature>
<feature type="region of interest" description="Disordered" evidence="1">
    <location>
        <begin position="205"/>
        <end position="235"/>
    </location>
</feature>
<feature type="compositionally biased region" description="Basic and acidic residues" evidence="1">
    <location>
        <begin position="489"/>
        <end position="505"/>
    </location>
</feature>
<feature type="compositionally biased region" description="Polar residues" evidence="1">
    <location>
        <begin position="394"/>
        <end position="409"/>
    </location>
</feature>